<accession>A0A0M3JQL9</accession>
<dbReference type="AlphaFoldDB" id="A0A0M3JQL9"/>
<evidence type="ECO:0000313" key="3">
    <source>
        <dbReference type="Proteomes" id="UP000267096"/>
    </source>
</evidence>
<dbReference type="OrthoDB" id="1854593at2759"/>
<proteinExistence type="predicted"/>
<name>A0A0M3JQL9_ANISI</name>
<dbReference type="WBParaSite" id="ASIM_0000997001-mRNA-1">
    <property type="protein sequence ID" value="ASIM_0000997001-mRNA-1"/>
    <property type="gene ID" value="ASIM_0000997001"/>
</dbReference>
<reference evidence="2 3" key="2">
    <citation type="submission" date="2018-11" db="EMBL/GenBank/DDBJ databases">
        <authorList>
            <consortium name="Pathogen Informatics"/>
        </authorList>
    </citation>
    <scope>NUCLEOTIDE SEQUENCE [LARGE SCALE GENOMIC DNA]</scope>
</reference>
<feature type="region of interest" description="Disordered" evidence="1">
    <location>
        <begin position="50"/>
        <end position="90"/>
    </location>
</feature>
<organism evidence="4">
    <name type="scientific">Anisakis simplex</name>
    <name type="common">Herring worm</name>
    <dbReference type="NCBI Taxonomy" id="6269"/>
    <lineage>
        <taxon>Eukaryota</taxon>
        <taxon>Metazoa</taxon>
        <taxon>Ecdysozoa</taxon>
        <taxon>Nematoda</taxon>
        <taxon>Chromadorea</taxon>
        <taxon>Rhabditida</taxon>
        <taxon>Spirurina</taxon>
        <taxon>Ascaridomorpha</taxon>
        <taxon>Ascaridoidea</taxon>
        <taxon>Anisakidae</taxon>
        <taxon>Anisakis</taxon>
        <taxon>Anisakis simplex complex</taxon>
    </lineage>
</organism>
<evidence type="ECO:0000313" key="4">
    <source>
        <dbReference type="WBParaSite" id="ASIM_0000997001-mRNA-1"/>
    </source>
</evidence>
<reference evidence="4" key="1">
    <citation type="submission" date="2017-02" db="UniProtKB">
        <authorList>
            <consortium name="WormBaseParasite"/>
        </authorList>
    </citation>
    <scope>IDENTIFICATION</scope>
</reference>
<protein>
    <submittedName>
        <fullName evidence="4">Cyclin_C domain-containing protein</fullName>
    </submittedName>
</protein>
<gene>
    <name evidence="2" type="ORF">ASIM_LOCUS9697</name>
</gene>
<feature type="compositionally biased region" description="Polar residues" evidence="1">
    <location>
        <begin position="53"/>
        <end position="65"/>
    </location>
</feature>
<sequence length="90" mass="10043">MKCKEDGSDETSDEYANRVAALMADKLGLISTPYTCYDAVDEAKRFLNESKQHTTNANGNTSAPQATKFRRSNKHLSNAQLDSITMRIKQ</sequence>
<evidence type="ECO:0000256" key="1">
    <source>
        <dbReference type="SAM" id="MobiDB-lite"/>
    </source>
</evidence>
<evidence type="ECO:0000313" key="2">
    <source>
        <dbReference type="EMBL" id="VDK41376.1"/>
    </source>
</evidence>
<dbReference type="EMBL" id="UYRR01030643">
    <property type="protein sequence ID" value="VDK41376.1"/>
    <property type="molecule type" value="Genomic_DNA"/>
</dbReference>
<keyword evidence="3" id="KW-1185">Reference proteome</keyword>
<dbReference type="Proteomes" id="UP000267096">
    <property type="component" value="Unassembled WGS sequence"/>
</dbReference>